<dbReference type="EMBL" id="JAVDTI010000005">
    <property type="protein sequence ID" value="MDR6807492.1"/>
    <property type="molecule type" value="Genomic_DNA"/>
</dbReference>
<evidence type="ECO:0000313" key="1">
    <source>
        <dbReference type="EMBL" id="MDR6807492.1"/>
    </source>
</evidence>
<evidence type="ECO:0000313" key="2">
    <source>
        <dbReference type="Proteomes" id="UP001264980"/>
    </source>
</evidence>
<sequence length="139" mass="16081">MNYLILLLPLCFLACNGNPNCPKGSHSAITITNQSSKRIYYQIYWNYPDTAIGQYNPVHNNGILKPGDNAIRTISPNGSKSCWEEILMKSEAENIYFFDADIIENVPWEDVQKNNTGLLERRKVDLEYCKKNDWTIIYR</sequence>
<proteinExistence type="predicted"/>
<accession>A0ABU1R261</accession>
<reference evidence="1 2" key="1">
    <citation type="submission" date="2023-07" db="EMBL/GenBank/DDBJ databases">
        <title>Sorghum-associated microbial communities from plants grown in Nebraska, USA.</title>
        <authorList>
            <person name="Schachtman D."/>
        </authorList>
    </citation>
    <scope>NUCLEOTIDE SEQUENCE [LARGE SCALE GENOMIC DNA]</scope>
    <source>
        <strain evidence="1 2">BE57</strain>
    </source>
</reference>
<evidence type="ECO:0008006" key="3">
    <source>
        <dbReference type="Google" id="ProtNLM"/>
    </source>
</evidence>
<protein>
    <recommendedName>
        <fullName evidence="3">Lipoprotein</fullName>
    </recommendedName>
</protein>
<name>A0ABU1R261_9BACT</name>
<dbReference type="RefSeq" id="WP_309987942.1">
    <property type="nucleotide sequence ID" value="NZ_JAVDTI010000005.1"/>
</dbReference>
<gene>
    <name evidence="1" type="ORF">J2W84_004546</name>
</gene>
<organism evidence="1 2">
    <name type="scientific">Dyadobacter fermentans</name>
    <dbReference type="NCBI Taxonomy" id="94254"/>
    <lineage>
        <taxon>Bacteria</taxon>
        <taxon>Pseudomonadati</taxon>
        <taxon>Bacteroidota</taxon>
        <taxon>Cytophagia</taxon>
        <taxon>Cytophagales</taxon>
        <taxon>Spirosomataceae</taxon>
        <taxon>Dyadobacter</taxon>
    </lineage>
</organism>
<keyword evidence="2" id="KW-1185">Reference proteome</keyword>
<comment type="caution">
    <text evidence="1">The sequence shown here is derived from an EMBL/GenBank/DDBJ whole genome shotgun (WGS) entry which is preliminary data.</text>
</comment>
<dbReference type="Proteomes" id="UP001264980">
    <property type="component" value="Unassembled WGS sequence"/>
</dbReference>